<protein>
    <submittedName>
        <fullName evidence="2">Clavaminate synthase-like protein</fullName>
    </submittedName>
</protein>
<evidence type="ECO:0000313" key="3">
    <source>
        <dbReference type="Proteomes" id="UP000799439"/>
    </source>
</evidence>
<dbReference type="EMBL" id="ML996085">
    <property type="protein sequence ID" value="KAF2153153.1"/>
    <property type="molecule type" value="Genomic_DNA"/>
</dbReference>
<dbReference type="SMART" id="SM00558">
    <property type="entry name" value="JmjC"/>
    <property type="match status" value="1"/>
</dbReference>
<dbReference type="AlphaFoldDB" id="A0A9P4J674"/>
<dbReference type="Proteomes" id="UP000799439">
    <property type="component" value="Unassembled WGS sequence"/>
</dbReference>
<dbReference type="InterPro" id="IPR041667">
    <property type="entry name" value="Cupin_8"/>
</dbReference>
<dbReference type="OrthoDB" id="47172at2759"/>
<reference evidence="2" key="1">
    <citation type="journal article" date="2020" name="Stud. Mycol.">
        <title>101 Dothideomycetes genomes: a test case for predicting lifestyles and emergence of pathogens.</title>
        <authorList>
            <person name="Haridas S."/>
            <person name="Albert R."/>
            <person name="Binder M."/>
            <person name="Bloem J."/>
            <person name="Labutti K."/>
            <person name="Salamov A."/>
            <person name="Andreopoulos B."/>
            <person name="Baker S."/>
            <person name="Barry K."/>
            <person name="Bills G."/>
            <person name="Bluhm B."/>
            <person name="Cannon C."/>
            <person name="Castanera R."/>
            <person name="Culley D."/>
            <person name="Daum C."/>
            <person name="Ezra D."/>
            <person name="Gonzalez J."/>
            <person name="Henrissat B."/>
            <person name="Kuo A."/>
            <person name="Liang C."/>
            <person name="Lipzen A."/>
            <person name="Lutzoni F."/>
            <person name="Magnuson J."/>
            <person name="Mondo S."/>
            <person name="Nolan M."/>
            <person name="Ohm R."/>
            <person name="Pangilinan J."/>
            <person name="Park H.-J."/>
            <person name="Ramirez L."/>
            <person name="Alfaro M."/>
            <person name="Sun H."/>
            <person name="Tritt A."/>
            <person name="Yoshinaga Y."/>
            <person name="Zwiers L.-H."/>
            <person name="Turgeon B."/>
            <person name="Goodwin S."/>
            <person name="Spatafora J."/>
            <person name="Crous P."/>
            <person name="Grigoriev I."/>
        </authorList>
    </citation>
    <scope>NUCLEOTIDE SEQUENCE</scope>
    <source>
        <strain evidence="2">CBS 260.36</strain>
    </source>
</reference>
<dbReference type="PANTHER" id="PTHR12461">
    <property type="entry name" value="HYPOXIA-INDUCIBLE FACTOR 1 ALPHA INHIBITOR-RELATED"/>
    <property type="match status" value="1"/>
</dbReference>
<proteinExistence type="predicted"/>
<dbReference type="PANTHER" id="PTHR12461:SF101">
    <property type="entry name" value="TRNA WYBUTOSINE-SYNTHESIZING PROTEIN 4"/>
    <property type="match status" value="1"/>
</dbReference>
<accession>A0A9P4J674</accession>
<keyword evidence="3" id="KW-1185">Reference proteome</keyword>
<dbReference type="SUPFAM" id="SSF51197">
    <property type="entry name" value="Clavaminate synthase-like"/>
    <property type="match status" value="1"/>
</dbReference>
<feature type="domain" description="JmjC" evidence="1">
    <location>
        <begin position="278"/>
        <end position="452"/>
    </location>
</feature>
<dbReference type="InterPro" id="IPR003347">
    <property type="entry name" value="JmjC_dom"/>
</dbReference>
<gene>
    <name evidence="2" type="ORF">K461DRAFT_224601</name>
</gene>
<evidence type="ECO:0000313" key="2">
    <source>
        <dbReference type="EMBL" id="KAF2153153.1"/>
    </source>
</evidence>
<dbReference type="PROSITE" id="PS51184">
    <property type="entry name" value="JMJC"/>
    <property type="match status" value="1"/>
</dbReference>
<dbReference type="Pfam" id="PF13621">
    <property type="entry name" value="Cupin_8"/>
    <property type="match status" value="1"/>
</dbReference>
<evidence type="ECO:0000259" key="1">
    <source>
        <dbReference type="PROSITE" id="PS51184"/>
    </source>
</evidence>
<dbReference type="Gene3D" id="2.60.120.650">
    <property type="entry name" value="Cupin"/>
    <property type="match status" value="1"/>
</dbReference>
<comment type="caution">
    <text evidence="2">The sequence shown here is derived from an EMBL/GenBank/DDBJ whole genome shotgun (WGS) entry which is preliminary data.</text>
</comment>
<sequence length="452" mass="51449">MTDPIITTLASNLSVWLEDGLAEEVDRDALPECGQSVTAIIRDRPEEVKELAHTKLHTWPFKDVPLCWRRAYEEASLQEARKYAAQYLENLLPHKQSHKRDCDGEIKEETPVAHDVVDKFVPKIANILDMAIVLTGAPGRRELIDWVFERLQQHLEATSPDPTDETKLPASFPVPKSTTIPLLTYKIPSEPSLSLSKFQKHLSADRGPLVIGNIVNHWPAYTLWHSPDYLHRHTLHGLRLVPIELGRSYTDSAWSQRIMSFSAYLRTHLLSPSPERTGYLAQHDLLDQVPALANDTLTPDLCHADPPDDGKGQEKLDAPVRNAWFGPGGTISPLHTDPYHNILCQVVGRKYIRLYAPGETEKLYPRGVDEAGVSMENTSRVDVHRARELYNGSKADDDDAERKTFEEEYPHFREAEYQECVLEAGQCLYIPVGWWHYVESLETSFNVSYWFN</sequence>
<organism evidence="2 3">
    <name type="scientific">Myriangium duriaei CBS 260.36</name>
    <dbReference type="NCBI Taxonomy" id="1168546"/>
    <lineage>
        <taxon>Eukaryota</taxon>
        <taxon>Fungi</taxon>
        <taxon>Dikarya</taxon>
        <taxon>Ascomycota</taxon>
        <taxon>Pezizomycotina</taxon>
        <taxon>Dothideomycetes</taxon>
        <taxon>Dothideomycetidae</taxon>
        <taxon>Myriangiales</taxon>
        <taxon>Myriangiaceae</taxon>
        <taxon>Myriangium</taxon>
    </lineage>
</organism>
<name>A0A9P4J674_9PEZI</name>